<evidence type="ECO:0000256" key="2">
    <source>
        <dbReference type="SAM" id="MobiDB-lite"/>
    </source>
</evidence>
<dbReference type="CDD" id="cd03673">
    <property type="entry name" value="NUDIX_Ap6A_hydrolase"/>
    <property type="match status" value="1"/>
</dbReference>
<dbReference type="InterPro" id="IPR051325">
    <property type="entry name" value="Nudix_hydrolase_domain"/>
</dbReference>
<keyword evidence="1" id="KW-0378">Hydrolase</keyword>
<feature type="domain" description="Nudix hydrolase" evidence="3">
    <location>
        <begin position="43"/>
        <end position="184"/>
    </location>
</feature>
<reference evidence="4" key="1">
    <citation type="submission" date="2019-09" db="EMBL/GenBank/DDBJ databases">
        <title>Characterisation of the sponge microbiome using genome-centric metagenomics.</title>
        <authorList>
            <person name="Engelberts J.P."/>
            <person name="Robbins S.J."/>
            <person name="De Goeij J.M."/>
            <person name="Aranda M."/>
            <person name="Bell S.C."/>
            <person name="Webster N.S."/>
        </authorList>
    </citation>
    <scope>NUCLEOTIDE SEQUENCE</scope>
    <source>
        <strain evidence="4">SB0661_bin_32</strain>
    </source>
</reference>
<dbReference type="SUPFAM" id="SSF55811">
    <property type="entry name" value="Nudix"/>
    <property type="match status" value="1"/>
</dbReference>
<sequence length="189" mass="21371">MKSQSDDGQAEKRFPGHNGQGSLERPAGQRVNGTEQPNDYTVRHIHSAGGVAYRLLQASATRLVQVALIATDKECRRWQLPKGRLYPSEEPLTAALREVEEETGLETEFESFLKTVRYDYLDTYARAVPERVYKKVDFYLLRVVGGILSDASVEVRKVEWASPDDALGRLAYDGERDCIRLALEYLNGY</sequence>
<dbReference type="InterPro" id="IPR020084">
    <property type="entry name" value="NUDIX_hydrolase_CS"/>
</dbReference>
<comment type="caution">
    <text evidence="4">The sequence shown here is derived from an EMBL/GenBank/DDBJ whole genome shotgun (WGS) entry which is preliminary data.</text>
</comment>
<dbReference type="GO" id="GO:0006754">
    <property type="term" value="P:ATP biosynthetic process"/>
    <property type="evidence" value="ECO:0007669"/>
    <property type="project" value="TreeGrafter"/>
</dbReference>
<dbReference type="PROSITE" id="PS00893">
    <property type="entry name" value="NUDIX_BOX"/>
    <property type="match status" value="1"/>
</dbReference>
<dbReference type="InterPro" id="IPR000086">
    <property type="entry name" value="NUDIX_hydrolase_dom"/>
</dbReference>
<dbReference type="InterPro" id="IPR015797">
    <property type="entry name" value="NUDIX_hydrolase-like_dom_sf"/>
</dbReference>
<dbReference type="PANTHER" id="PTHR21340">
    <property type="entry name" value="DIADENOSINE 5,5-P1,P4-TETRAPHOSPHATE PYROPHOSPHOHYDROLASE MUTT"/>
    <property type="match status" value="1"/>
</dbReference>
<evidence type="ECO:0000259" key="3">
    <source>
        <dbReference type="PROSITE" id="PS51462"/>
    </source>
</evidence>
<evidence type="ECO:0000256" key="1">
    <source>
        <dbReference type="ARBA" id="ARBA00022801"/>
    </source>
</evidence>
<dbReference type="PROSITE" id="PS51462">
    <property type="entry name" value="NUDIX"/>
    <property type="match status" value="1"/>
</dbReference>
<accession>A0A6B1D1B2</accession>
<dbReference type="GO" id="GO:0006167">
    <property type="term" value="P:AMP biosynthetic process"/>
    <property type="evidence" value="ECO:0007669"/>
    <property type="project" value="TreeGrafter"/>
</dbReference>
<protein>
    <submittedName>
        <fullName evidence="4">NUDIX domain-containing protein</fullName>
    </submittedName>
</protein>
<dbReference type="GO" id="GO:0004081">
    <property type="term" value="F:bis(5'-nucleosyl)-tetraphosphatase (asymmetrical) activity"/>
    <property type="evidence" value="ECO:0007669"/>
    <property type="project" value="TreeGrafter"/>
</dbReference>
<organism evidence="4">
    <name type="scientific">Caldilineaceae bacterium SB0661_bin_32</name>
    <dbReference type="NCBI Taxonomy" id="2605255"/>
    <lineage>
        <taxon>Bacteria</taxon>
        <taxon>Bacillati</taxon>
        <taxon>Chloroflexota</taxon>
        <taxon>Caldilineae</taxon>
        <taxon>Caldilineales</taxon>
        <taxon>Caldilineaceae</taxon>
    </lineage>
</organism>
<name>A0A6B1D1B2_9CHLR</name>
<dbReference type="Pfam" id="PF00293">
    <property type="entry name" value="NUDIX"/>
    <property type="match status" value="1"/>
</dbReference>
<gene>
    <name evidence="4" type="ORF">F4X14_01450</name>
</gene>
<dbReference type="PANTHER" id="PTHR21340:SF0">
    <property type="entry name" value="BIS(5'-NUCLEOSYL)-TETRAPHOSPHATASE [ASYMMETRICAL]"/>
    <property type="match status" value="1"/>
</dbReference>
<dbReference type="AlphaFoldDB" id="A0A6B1D1B2"/>
<dbReference type="EMBL" id="VXMH01000009">
    <property type="protein sequence ID" value="MYC93610.1"/>
    <property type="molecule type" value="Genomic_DNA"/>
</dbReference>
<proteinExistence type="predicted"/>
<evidence type="ECO:0000313" key="4">
    <source>
        <dbReference type="EMBL" id="MYC93610.1"/>
    </source>
</evidence>
<dbReference type="Gene3D" id="3.90.79.10">
    <property type="entry name" value="Nucleoside Triphosphate Pyrophosphohydrolase"/>
    <property type="match status" value="1"/>
</dbReference>
<feature type="region of interest" description="Disordered" evidence="2">
    <location>
        <begin position="1"/>
        <end position="37"/>
    </location>
</feature>